<dbReference type="Proteomes" id="UP000683000">
    <property type="component" value="Unassembled WGS sequence"/>
</dbReference>
<keyword evidence="2" id="KW-1185">Reference proteome</keyword>
<dbReference type="AlphaFoldDB" id="A0A8I3A7V4"/>
<dbReference type="EMBL" id="JAGFBS010000016">
    <property type="protein sequence ID" value="KAG6374971.1"/>
    <property type="molecule type" value="Genomic_DNA"/>
</dbReference>
<sequence>MQSKTPGPTLLLIQIEGISSKEDAQFYLGKVRFLSCPHRTFSEPPFPSQCVAYITEPSGKFKDPRFAVTEGMLSLFLLHRLFTSLHFYSIHVQSCHPSTQQLWCCQVNIQL</sequence>
<evidence type="ECO:0000313" key="2">
    <source>
        <dbReference type="Proteomes" id="UP000683000"/>
    </source>
</evidence>
<evidence type="ECO:0000313" key="1">
    <source>
        <dbReference type="EMBL" id="KAG6374971.1"/>
    </source>
</evidence>
<accession>A0A8I3A7V4</accession>
<protein>
    <submittedName>
        <fullName evidence="1">Uncharacterized protein</fullName>
    </submittedName>
</protein>
<organism evidence="1 2">
    <name type="scientific">Boletus reticuloceps</name>
    <dbReference type="NCBI Taxonomy" id="495285"/>
    <lineage>
        <taxon>Eukaryota</taxon>
        <taxon>Fungi</taxon>
        <taxon>Dikarya</taxon>
        <taxon>Basidiomycota</taxon>
        <taxon>Agaricomycotina</taxon>
        <taxon>Agaricomycetes</taxon>
        <taxon>Agaricomycetidae</taxon>
        <taxon>Boletales</taxon>
        <taxon>Boletineae</taxon>
        <taxon>Boletaceae</taxon>
        <taxon>Boletoideae</taxon>
        <taxon>Boletus</taxon>
    </lineage>
</organism>
<comment type="caution">
    <text evidence="1">The sequence shown here is derived from an EMBL/GenBank/DDBJ whole genome shotgun (WGS) entry which is preliminary data.</text>
</comment>
<gene>
    <name evidence="1" type="ORF">JVT61DRAFT_3740</name>
</gene>
<reference evidence="1" key="1">
    <citation type="submission" date="2021-03" db="EMBL/GenBank/DDBJ databases">
        <title>Evolutionary innovations through gain and loss of genes in the ectomycorrhizal Boletales.</title>
        <authorList>
            <person name="Wu G."/>
            <person name="Miyauchi S."/>
            <person name="Morin E."/>
            <person name="Yang Z.-L."/>
            <person name="Xu J."/>
            <person name="Martin F.M."/>
        </authorList>
    </citation>
    <scope>NUCLEOTIDE SEQUENCE</scope>
    <source>
        <strain evidence="1">BR01</strain>
    </source>
</reference>
<proteinExistence type="predicted"/>
<name>A0A8I3A7V4_9AGAM</name>